<keyword evidence="2" id="KW-1185">Reference proteome</keyword>
<gene>
    <name evidence="1" type="ORF">JKP88DRAFT_280450</name>
</gene>
<dbReference type="EMBL" id="JAFCMP010000479">
    <property type="protein sequence ID" value="KAG5179335.1"/>
    <property type="molecule type" value="Genomic_DNA"/>
</dbReference>
<reference evidence="1" key="1">
    <citation type="submission" date="2021-02" db="EMBL/GenBank/DDBJ databases">
        <title>First Annotated Genome of the Yellow-green Alga Tribonema minus.</title>
        <authorList>
            <person name="Mahan K.M."/>
        </authorList>
    </citation>
    <scope>NUCLEOTIDE SEQUENCE</scope>
    <source>
        <strain evidence="1">UTEX B ZZ1240</strain>
    </source>
</reference>
<sequence length="108" mass="11658">MPPAPLSLAPSVSRILATQSDILRARNPENAPVCVGLVATVKGRNGKGGSLPTGVAELRKRGYRSVTEKLDFLQDERGLFDGVQQLPDWVLQHQRDQQAGGEAGLWAQ</sequence>
<accession>A0A836CAM9</accession>
<dbReference type="Proteomes" id="UP000664859">
    <property type="component" value="Unassembled WGS sequence"/>
</dbReference>
<organism evidence="1 2">
    <name type="scientific">Tribonema minus</name>
    <dbReference type="NCBI Taxonomy" id="303371"/>
    <lineage>
        <taxon>Eukaryota</taxon>
        <taxon>Sar</taxon>
        <taxon>Stramenopiles</taxon>
        <taxon>Ochrophyta</taxon>
        <taxon>PX clade</taxon>
        <taxon>Xanthophyceae</taxon>
        <taxon>Tribonematales</taxon>
        <taxon>Tribonemataceae</taxon>
        <taxon>Tribonema</taxon>
    </lineage>
</organism>
<evidence type="ECO:0000313" key="1">
    <source>
        <dbReference type="EMBL" id="KAG5179335.1"/>
    </source>
</evidence>
<protein>
    <submittedName>
        <fullName evidence="1">Uncharacterized protein</fullName>
    </submittedName>
</protein>
<proteinExistence type="predicted"/>
<dbReference type="AlphaFoldDB" id="A0A836CAM9"/>
<evidence type="ECO:0000313" key="2">
    <source>
        <dbReference type="Proteomes" id="UP000664859"/>
    </source>
</evidence>
<comment type="caution">
    <text evidence="1">The sequence shown here is derived from an EMBL/GenBank/DDBJ whole genome shotgun (WGS) entry which is preliminary data.</text>
</comment>
<name>A0A836CAM9_9STRA</name>